<feature type="region of interest" description="Disordered" evidence="7">
    <location>
        <begin position="754"/>
        <end position="817"/>
    </location>
</feature>
<keyword evidence="4" id="KW-0805">Transcription regulation</keyword>
<evidence type="ECO:0000256" key="2">
    <source>
        <dbReference type="ARBA" id="ARBA00007859"/>
    </source>
</evidence>
<organism evidence="9">
    <name type="scientific">Hirondellea gigas</name>
    <dbReference type="NCBI Taxonomy" id="1518452"/>
    <lineage>
        <taxon>Eukaryota</taxon>
        <taxon>Metazoa</taxon>
        <taxon>Ecdysozoa</taxon>
        <taxon>Arthropoda</taxon>
        <taxon>Crustacea</taxon>
        <taxon>Multicrustacea</taxon>
        <taxon>Malacostraca</taxon>
        <taxon>Eumalacostraca</taxon>
        <taxon>Peracarida</taxon>
        <taxon>Amphipoda</taxon>
        <taxon>Amphilochidea</taxon>
        <taxon>Lysianassida</taxon>
        <taxon>Lysianassidira</taxon>
        <taxon>Lysianassoidea</taxon>
        <taxon>Lysianassidae</taxon>
        <taxon>Hirondellea</taxon>
    </lineage>
</organism>
<reference evidence="9" key="1">
    <citation type="submission" date="2017-11" db="EMBL/GenBank/DDBJ databases">
        <title>The sensing device of the deep-sea amphipod.</title>
        <authorList>
            <person name="Kobayashi H."/>
            <person name="Nagahama T."/>
            <person name="Arai W."/>
            <person name="Sasagawa Y."/>
            <person name="Umeda M."/>
            <person name="Hayashi T."/>
            <person name="Nikaido I."/>
            <person name="Watanabe H."/>
            <person name="Oguri K."/>
            <person name="Kitazato H."/>
            <person name="Fujioka K."/>
            <person name="Kido Y."/>
            <person name="Takami H."/>
        </authorList>
    </citation>
    <scope>NUCLEOTIDE SEQUENCE</scope>
    <source>
        <tissue evidence="9">Whole body</tissue>
    </source>
</reference>
<dbReference type="Pfam" id="PF16014">
    <property type="entry name" value="SAP130_C"/>
    <property type="match status" value="1"/>
</dbReference>
<feature type="compositionally biased region" description="Low complexity" evidence="7">
    <location>
        <begin position="1082"/>
        <end position="1110"/>
    </location>
</feature>
<feature type="domain" description="Histone deacetylase complex subunit SAP130 C-terminal" evidence="8">
    <location>
        <begin position="1122"/>
        <end position="1259"/>
    </location>
</feature>
<evidence type="ECO:0000256" key="7">
    <source>
        <dbReference type="SAM" id="MobiDB-lite"/>
    </source>
</evidence>
<accession>A0A6A7G2K9</accession>
<evidence type="ECO:0000259" key="8">
    <source>
        <dbReference type="Pfam" id="PF16014"/>
    </source>
</evidence>
<feature type="region of interest" description="Disordered" evidence="7">
    <location>
        <begin position="1081"/>
        <end position="1115"/>
    </location>
</feature>
<dbReference type="AlphaFoldDB" id="A0A6A7G2K9"/>
<name>A0A6A7G2K9_9CRUS</name>
<feature type="compositionally biased region" description="Polar residues" evidence="7">
    <location>
        <begin position="484"/>
        <end position="495"/>
    </location>
</feature>
<feature type="region of interest" description="Disordered" evidence="7">
    <location>
        <begin position="474"/>
        <end position="495"/>
    </location>
</feature>
<feature type="compositionally biased region" description="Low complexity" evidence="7">
    <location>
        <begin position="1005"/>
        <end position="1037"/>
    </location>
</feature>
<protein>
    <submittedName>
        <fullName evidence="9">Mucin-5AC-like</fullName>
    </submittedName>
</protein>
<evidence type="ECO:0000313" key="9">
    <source>
        <dbReference type="EMBL" id="LAC24579.1"/>
    </source>
</evidence>
<evidence type="ECO:0000256" key="4">
    <source>
        <dbReference type="ARBA" id="ARBA00023015"/>
    </source>
</evidence>
<keyword evidence="3" id="KW-0678">Repressor</keyword>
<dbReference type="EMBL" id="IACT01005423">
    <property type="protein sequence ID" value="LAC24579.1"/>
    <property type="molecule type" value="mRNA"/>
</dbReference>
<dbReference type="InterPro" id="IPR031963">
    <property type="entry name" value="SAP130_C"/>
</dbReference>
<evidence type="ECO:0000256" key="1">
    <source>
        <dbReference type="ARBA" id="ARBA00004123"/>
    </source>
</evidence>
<feature type="region of interest" description="Disordered" evidence="7">
    <location>
        <begin position="839"/>
        <end position="879"/>
    </location>
</feature>
<keyword evidence="6" id="KW-0539">Nucleus</keyword>
<evidence type="ECO:0000256" key="6">
    <source>
        <dbReference type="ARBA" id="ARBA00023242"/>
    </source>
</evidence>
<evidence type="ECO:0000256" key="5">
    <source>
        <dbReference type="ARBA" id="ARBA00023163"/>
    </source>
</evidence>
<dbReference type="GO" id="GO:0000122">
    <property type="term" value="P:negative regulation of transcription by RNA polymerase II"/>
    <property type="evidence" value="ECO:0007669"/>
    <property type="project" value="TreeGrafter"/>
</dbReference>
<feature type="compositionally biased region" description="Polar residues" evidence="7">
    <location>
        <begin position="767"/>
        <end position="782"/>
    </location>
</feature>
<sequence length="1274" mass="133240">MVCIRYRLPREGCNTSPCILEQDIVSLLKIYQYRMCSPVSNNHVVSKNMNIINSTTTSSICTTNSAIMTSSAVVTNMATTAASKTINITNVTPIISSTAGNNSSNNNSSTTTKLTIYNASNISLSTSNSVECNTTAPLRTPNSSSGSSTVVTIPTVTGTIALGAASPQHLVSSTDGASVSSSSVAVAVPTVTVMSAAAAAPPLHIPRGAAAVANINSSRTSQAVTATSAGQRSSVLPHRGIQLAPSNWSRTPSTILTCGPTSSSTAPIITTIPTSTTSIATTKFTRLPLVQQPIRQTSTSVITTNSANIIRSTVTRVTSSNIIAPNSSTTRAIAGNAGALARTTITGSSITVPRVTNSANISRALINTRSPGSVRPPIVTALSQPLRLNQAIIGPQRPASLASYAFTPVQRPTVSVQGNVRPRTPSGSGARFPLSIANAAPSNVTNSGGGGSSSSIITPTNFSSTRNVAITSNTSNVVPAPARPQSNPSLSSNTVRPLLCTSRPSSTGPPMQTVRTPTAGAAGVVRTGAGAGFIKNDAGDATTAVQDARGAPPHARLQQYVINTPTMQKVQSVSNMSNSINAVRTAVTGVTAAFNSSVAVSGASQILRLTSPAAQLLQPPQYSSALAVATCAASQASGVPNNNNSSGVNLRAGARPADLQIPIIGGGGGGSNSAAAAAATLPPGTTITPAVMTPPPPQHLDAQILNQPNLYMQKTNTGNASVGSQYSINSPSSLQGFIDNKPITCQVSNNSTMIRSNSAGTGGSNRKAFSSSGNNTLISDSSVAPPPQQQQQQQPTVSAAAKLAASPRPSILRKRSDYDTVTVNPKACKNLSSALSFSCGSSSGSSSSPPSPKRPDSREASTGSVTLSANSSPGLLIEECDSNEEPRPALPVIPVAAPVVTTSLPDGISPRKKPRKQQLTGNELLDAHHSSEEEDKNSRQAKAKRFKRDLECDEDMEICSGGVGGWSPDRSNSSVHPRLTLPSPSNHKNHRTTSHGAPPSVFNRHNSSAVSGGNAASAHNSNRTPATPNKNNTNNSNVSRCISSSRVPLNIRNCANDTTTTNNNSSVNTNKRIVNKMSVPLSNISPNTINSNNNSNSNNSSKSSGSSGSPDGKFIVGEKKHMSLIDTYRPNWQVRRNHFNRHCEVKVKEDKRINMNSLTAQRTGSQRLQGWKIVHIGGQVSDLVTVENEVSTRFNELLQSFEGPNEFKQNQAVTKDLDQVCELIKANVQRSKIIHDQMKEANAQMQKLFVHKDRVAKILTKYGSKRQLRKKERR</sequence>
<feature type="compositionally biased region" description="Low complexity" evidence="7">
    <location>
        <begin position="839"/>
        <end position="848"/>
    </location>
</feature>
<feature type="compositionally biased region" description="Polar residues" evidence="7">
    <location>
        <begin position="860"/>
        <end position="873"/>
    </location>
</feature>
<dbReference type="GO" id="GO:0070822">
    <property type="term" value="C:Sin3-type complex"/>
    <property type="evidence" value="ECO:0007669"/>
    <property type="project" value="TreeGrafter"/>
</dbReference>
<dbReference type="PANTHER" id="PTHR13497">
    <property type="entry name" value="HISTONE DEACETYLASE COMPLEX SUBUNIT SAP130"/>
    <property type="match status" value="1"/>
</dbReference>
<evidence type="ECO:0000256" key="3">
    <source>
        <dbReference type="ARBA" id="ARBA00022491"/>
    </source>
</evidence>
<dbReference type="PANTHER" id="PTHR13497:SF3">
    <property type="entry name" value="HISTONE DEACETYLASE COMPLEX SUBUNIT SAP130"/>
    <property type="match status" value="1"/>
</dbReference>
<feature type="region of interest" description="Disordered" evidence="7">
    <location>
        <begin position="961"/>
        <end position="1043"/>
    </location>
</feature>
<keyword evidence="5" id="KW-0804">Transcription</keyword>
<comment type="similarity">
    <text evidence="2">Belongs to the SAP130 family.</text>
</comment>
<dbReference type="InterPro" id="IPR024137">
    <property type="entry name" value="His_deAcase_cplx_SAP130"/>
</dbReference>
<comment type="subcellular location">
    <subcellularLocation>
        <location evidence="1">Nucleus</location>
    </subcellularLocation>
</comment>
<proteinExistence type="evidence at transcript level"/>